<proteinExistence type="predicted"/>
<organism evidence="1 2">
    <name type="scientific">Ditylenchus destructor</name>
    <dbReference type="NCBI Taxonomy" id="166010"/>
    <lineage>
        <taxon>Eukaryota</taxon>
        <taxon>Metazoa</taxon>
        <taxon>Ecdysozoa</taxon>
        <taxon>Nematoda</taxon>
        <taxon>Chromadorea</taxon>
        <taxon>Rhabditida</taxon>
        <taxon>Tylenchina</taxon>
        <taxon>Tylenchomorpha</taxon>
        <taxon>Sphaerularioidea</taxon>
        <taxon>Anguinidae</taxon>
        <taxon>Anguininae</taxon>
        <taxon>Ditylenchus</taxon>
    </lineage>
</organism>
<dbReference type="Proteomes" id="UP001201812">
    <property type="component" value="Unassembled WGS sequence"/>
</dbReference>
<protein>
    <recommendedName>
        <fullName evidence="3">F-box domain-containing protein</fullName>
    </recommendedName>
</protein>
<accession>A0AAD4MYL5</accession>
<evidence type="ECO:0000313" key="1">
    <source>
        <dbReference type="EMBL" id="KAI1707735.1"/>
    </source>
</evidence>
<gene>
    <name evidence="1" type="ORF">DdX_12290</name>
</gene>
<keyword evidence="2" id="KW-1185">Reference proteome</keyword>
<evidence type="ECO:0008006" key="3">
    <source>
        <dbReference type="Google" id="ProtNLM"/>
    </source>
</evidence>
<dbReference type="AlphaFoldDB" id="A0AAD4MYL5"/>
<comment type="caution">
    <text evidence="1">The sequence shown here is derived from an EMBL/GenBank/DDBJ whole genome shotgun (WGS) entry which is preliminary data.</text>
</comment>
<reference evidence="1" key="1">
    <citation type="submission" date="2022-01" db="EMBL/GenBank/DDBJ databases">
        <title>Genome Sequence Resource for Two Populations of Ditylenchus destructor, the Migratory Endoparasitic Phytonematode.</title>
        <authorList>
            <person name="Zhang H."/>
            <person name="Lin R."/>
            <person name="Xie B."/>
        </authorList>
    </citation>
    <scope>NUCLEOTIDE SEQUENCE</scope>
    <source>
        <strain evidence="1">BazhouSP</strain>
    </source>
</reference>
<evidence type="ECO:0000313" key="2">
    <source>
        <dbReference type="Proteomes" id="UP001201812"/>
    </source>
</evidence>
<sequence>MSCSKPVPPFIFDVLCYLNRDQLERFSIVCRSLKNLIERYFSSKPYRLFDDLFIRGGSYLLRYNGAFWHPNRDDYSLQQFFARQLCDIGRVYYSFAEMRPYLGPTMRIKKTNIRVAESFLFSQDHIAEMESIAHLWREHTIYLNRDKHNANALKPILNSPTLLQCAYLRMNCILFPLQDYKVLYFAKVIGIEYYDPTNYYPALSEYWLSILEQPGDKPLVIVYCICAESIIDVLNRLREAFSSAVVPNAFKIGFITDNESLTECRETNETCAEKLEFKKGLPAEYRGAHLRKGYTVERSSISI</sequence>
<dbReference type="EMBL" id="JAKKPZ010000039">
    <property type="protein sequence ID" value="KAI1707735.1"/>
    <property type="molecule type" value="Genomic_DNA"/>
</dbReference>
<name>A0AAD4MYL5_9BILA</name>